<evidence type="ECO:0000313" key="2">
    <source>
        <dbReference type="Proteomes" id="UP000793456"/>
    </source>
</evidence>
<sequence length="363" mass="41036">MVRRMMKMAAVATVTALLLCCSFGSADSTDSCSHYATTNEDFIVPLNHELQKSERLSWKHDASKIYDSIRDRAMKRKDIFANGSLKLTKVNKSSEGLYTPEVFTLNGEAVPKLQTIHLCVLDRVPKPTVTITCPKPTSVKVTCMVKDPKGIQFAWFKNDKPSEKKEKDSILVFKAEDVETVSFRCEVSNKASSQKSEPVTQSCFSSGITFPEELFGINIWIIVGGGAGVVVLLILIVIICCIHNRRKKRVQLKDEEELRLGWTNPNQQQQQQHHHHQHNHPPNQHHHHHHQQQQQPAGHTGPRQPRKKQQHNTRPRAPDPNGQPEPSPRRQGLSLPKVPDSVDDEQPPPLPQPRKKGPKTQRV</sequence>
<dbReference type="Proteomes" id="UP000793456">
    <property type="component" value="Chromosome XIII"/>
</dbReference>
<name>A0ACD3QXH8_LARCR</name>
<organism evidence="1 2">
    <name type="scientific">Larimichthys crocea</name>
    <name type="common">Large yellow croaker</name>
    <name type="synonym">Pseudosciaena crocea</name>
    <dbReference type="NCBI Taxonomy" id="215358"/>
    <lineage>
        <taxon>Eukaryota</taxon>
        <taxon>Metazoa</taxon>
        <taxon>Chordata</taxon>
        <taxon>Craniata</taxon>
        <taxon>Vertebrata</taxon>
        <taxon>Euteleostomi</taxon>
        <taxon>Actinopterygii</taxon>
        <taxon>Neopterygii</taxon>
        <taxon>Teleostei</taxon>
        <taxon>Neoteleostei</taxon>
        <taxon>Acanthomorphata</taxon>
        <taxon>Eupercaria</taxon>
        <taxon>Sciaenidae</taxon>
        <taxon>Larimichthys</taxon>
    </lineage>
</organism>
<reference evidence="1" key="1">
    <citation type="submission" date="2018-11" db="EMBL/GenBank/DDBJ databases">
        <title>The sequence and de novo assembly of Larimichthys crocea genome using PacBio and Hi-C technologies.</title>
        <authorList>
            <person name="Xu P."/>
            <person name="Chen B."/>
            <person name="Zhou Z."/>
            <person name="Ke Q."/>
            <person name="Wu Y."/>
            <person name="Bai H."/>
            <person name="Pu F."/>
        </authorList>
    </citation>
    <scope>NUCLEOTIDE SEQUENCE</scope>
    <source>
        <tissue evidence="1">Muscle</tissue>
    </source>
</reference>
<evidence type="ECO:0000313" key="1">
    <source>
        <dbReference type="EMBL" id="TMS11838.1"/>
    </source>
</evidence>
<gene>
    <name evidence="1" type="ORF">E3U43_019229</name>
</gene>
<comment type="caution">
    <text evidence="1">The sequence shown here is derived from an EMBL/GenBank/DDBJ whole genome shotgun (WGS) entry which is preliminary data.</text>
</comment>
<protein>
    <submittedName>
        <fullName evidence="1">Uncharacterized protein</fullName>
    </submittedName>
</protein>
<keyword evidence="2" id="KW-1185">Reference proteome</keyword>
<proteinExistence type="predicted"/>
<dbReference type="EMBL" id="CM011686">
    <property type="protein sequence ID" value="TMS11838.1"/>
    <property type="molecule type" value="Genomic_DNA"/>
</dbReference>
<accession>A0ACD3QXH8</accession>